<evidence type="ECO:0000313" key="2">
    <source>
        <dbReference type="Proteomes" id="UP000032680"/>
    </source>
</evidence>
<sequence length="223" mass="23174">MAAHTIALGTETGGFARRRLLGFAAAGVAAALLARPGLAHAASYAEGDGAAAPVKALGDALIQAMRAGAGTPFAQRYAMIAPAIDRAFDLQTILRVSVGPRWASMTPDEQAKLLDVFRRYTVASYVANFDSYSGQTLDVTPSSRALPGGEQVVDTTIGDAKLSYVMRQVGGQWKAVDVLADGSISRVAVQRSDFRSVINSGGSQALMASLQRKVSDLSGGSLA</sequence>
<dbReference type="PANTHER" id="PTHR36573:SF1">
    <property type="entry name" value="INTERMEMBRANE PHOSPHOLIPID TRANSPORT SYSTEM BINDING PROTEIN MLAC"/>
    <property type="match status" value="1"/>
</dbReference>
<dbReference type="Pfam" id="PF05494">
    <property type="entry name" value="MlaC"/>
    <property type="match status" value="1"/>
</dbReference>
<reference evidence="1 2" key="1">
    <citation type="submission" date="2012-11" db="EMBL/GenBank/DDBJ databases">
        <title>Whole genome sequence of Acidisphaera rubrifaciens HS-AP3.</title>
        <authorList>
            <person name="Azuma Y."/>
            <person name="Higashiura N."/>
            <person name="Hirakawa H."/>
            <person name="Matsushita K."/>
        </authorList>
    </citation>
    <scope>NUCLEOTIDE SEQUENCE [LARGE SCALE GENOMIC DNA]</scope>
    <source>
        <strain evidence="1 2">HS-AP3</strain>
    </source>
</reference>
<dbReference type="InterPro" id="IPR008869">
    <property type="entry name" value="MlaC/ttg2D"/>
</dbReference>
<comment type="caution">
    <text evidence="1">The sequence shown here is derived from an EMBL/GenBank/DDBJ whole genome shotgun (WGS) entry which is preliminary data.</text>
</comment>
<dbReference type="Proteomes" id="UP000032680">
    <property type="component" value="Unassembled WGS sequence"/>
</dbReference>
<dbReference type="InterPro" id="IPR042245">
    <property type="entry name" value="Tgt2/MlaC_sf"/>
</dbReference>
<dbReference type="NCBIfam" id="TIGR03481">
    <property type="entry name" value="HpnM"/>
    <property type="match status" value="1"/>
</dbReference>
<dbReference type="PANTHER" id="PTHR36573">
    <property type="entry name" value="INTERMEMBRANE PHOSPHOLIPID TRANSPORT SYSTEM BINDING PROTEIN MLAC"/>
    <property type="match status" value="1"/>
</dbReference>
<evidence type="ECO:0000313" key="1">
    <source>
        <dbReference type="EMBL" id="GAN77835.1"/>
    </source>
</evidence>
<accession>A0A0D6P7U0</accession>
<dbReference type="AlphaFoldDB" id="A0A0D6P7U0"/>
<dbReference type="PROSITE" id="PS51318">
    <property type="entry name" value="TAT"/>
    <property type="match status" value="1"/>
</dbReference>
<keyword evidence="2" id="KW-1185">Reference proteome</keyword>
<dbReference type="RefSeq" id="WP_048862093.1">
    <property type="nucleotide sequence ID" value="NZ_BANB01000478.1"/>
</dbReference>
<dbReference type="EMBL" id="BANB01000478">
    <property type="protein sequence ID" value="GAN77835.1"/>
    <property type="molecule type" value="Genomic_DNA"/>
</dbReference>
<name>A0A0D6P7U0_9PROT</name>
<dbReference type="Gene3D" id="3.10.450.710">
    <property type="entry name" value="Tgt2/MlaC"/>
    <property type="match status" value="1"/>
</dbReference>
<gene>
    <name evidence="1" type="ORF">Asru_0478_09</name>
</gene>
<organism evidence="1 2">
    <name type="scientific">Acidisphaera rubrifaciens HS-AP3</name>
    <dbReference type="NCBI Taxonomy" id="1231350"/>
    <lineage>
        <taxon>Bacteria</taxon>
        <taxon>Pseudomonadati</taxon>
        <taxon>Pseudomonadota</taxon>
        <taxon>Alphaproteobacteria</taxon>
        <taxon>Acetobacterales</taxon>
        <taxon>Acetobacteraceae</taxon>
        <taxon>Acidisphaera</taxon>
    </lineage>
</organism>
<dbReference type="InterPro" id="IPR017842">
    <property type="entry name" value="Hopanoid_biosyn-assoc_HpnM"/>
</dbReference>
<proteinExistence type="predicted"/>
<protein>
    <submittedName>
        <fullName evidence="1">ABC transporter toluene transporter auxiliary component Ttg1D/Ttg2D</fullName>
    </submittedName>
</protein>
<dbReference type="InterPro" id="IPR006311">
    <property type="entry name" value="TAT_signal"/>
</dbReference>
<dbReference type="OrthoDB" id="7358716at2"/>